<dbReference type="InterPro" id="IPR011010">
    <property type="entry name" value="DNA_brk_join_enz"/>
</dbReference>
<dbReference type="PANTHER" id="PTHR30629:SF2">
    <property type="entry name" value="PROPHAGE INTEGRASE INTS-RELATED"/>
    <property type="match status" value="1"/>
</dbReference>
<dbReference type="EMBL" id="FUXU01000023">
    <property type="protein sequence ID" value="SKA54619.1"/>
    <property type="molecule type" value="Genomic_DNA"/>
</dbReference>
<evidence type="ECO:0000256" key="2">
    <source>
        <dbReference type="ARBA" id="ARBA00022908"/>
    </source>
</evidence>
<name>A0A1T4UPI7_9GAMM</name>
<dbReference type="AlphaFoldDB" id="A0A1T4UPI7"/>
<keyword evidence="7" id="KW-1185">Reference proteome</keyword>
<dbReference type="InterPro" id="IPR010998">
    <property type="entry name" value="Integrase_recombinase_N"/>
</dbReference>
<dbReference type="Pfam" id="PF13356">
    <property type="entry name" value="Arm-DNA-bind_3"/>
    <property type="match status" value="1"/>
</dbReference>
<dbReference type="SUPFAM" id="SSF56349">
    <property type="entry name" value="DNA breaking-rejoining enzymes"/>
    <property type="match status" value="1"/>
</dbReference>
<evidence type="ECO:0000259" key="5">
    <source>
        <dbReference type="PROSITE" id="PS51898"/>
    </source>
</evidence>
<comment type="similarity">
    <text evidence="1">Belongs to the 'phage' integrase family.</text>
</comment>
<reference evidence="7" key="1">
    <citation type="submission" date="2017-02" db="EMBL/GenBank/DDBJ databases">
        <authorList>
            <person name="Varghese N."/>
            <person name="Submissions S."/>
        </authorList>
    </citation>
    <scope>NUCLEOTIDE SEQUENCE [LARGE SCALE GENOMIC DNA]</scope>
    <source>
        <strain evidence="7">DSM 22720</strain>
    </source>
</reference>
<evidence type="ECO:0000256" key="3">
    <source>
        <dbReference type="ARBA" id="ARBA00023125"/>
    </source>
</evidence>
<dbReference type="GO" id="GO:0003677">
    <property type="term" value="F:DNA binding"/>
    <property type="evidence" value="ECO:0007669"/>
    <property type="project" value="UniProtKB-KW"/>
</dbReference>
<protein>
    <submittedName>
        <fullName evidence="6">Phage integrase family protein</fullName>
    </submittedName>
</protein>
<dbReference type="PROSITE" id="PS51898">
    <property type="entry name" value="TYR_RECOMBINASE"/>
    <property type="match status" value="1"/>
</dbReference>
<dbReference type="Gene3D" id="3.30.160.390">
    <property type="entry name" value="Integrase, DNA-binding domain"/>
    <property type="match status" value="1"/>
</dbReference>
<evidence type="ECO:0000313" key="6">
    <source>
        <dbReference type="EMBL" id="SKA54619.1"/>
    </source>
</evidence>
<organism evidence="6 7">
    <name type="scientific">Enterovibrio nigricans DSM 22720</name>
    <dbReference type="NCBI Taxonomy" id="1121868"/>
    <lineage>
        <taxon>Bacteria</taxon>
        <taxon>Pseudomonadati</taxon>
        <taxon>Pseudomonadota</taxon>
        <taxon>Gammaproteobacteria</taxon>
        <taxon>Vibrionales</taxon>
        <taxon>Vibrionaceae</taxon>
        <taxon>Enterovibrio</taxon>
    </lineage>
</organism>
<keyword evidence="2" id="KW-0229">DNA integration</keyword>
<feature type="domain" description="Tyr recombinase" evidence="5">
    <location>
        <begin position="209"/>
        <end position="309"/>
    </location>
</feature>
<sequence length="309" mass="35792">MMKRFKFTNTNLKALPANTAESKTTELEFSDTECSGLKLLSGRSGSKRFLFRYTFKGRKRSIAIGRFPDIDVTQARKIAVKYRNQIAECIDPKEERDSYKQMPTLEEFFYNTFLPLAKKKKKTWDDDETRYRLHCKSIASVRYDELRATDIQAIQLALREKLREDGQPYKPATSNRVLALLKTMGGLAERLLGIPNVANRVTLLRENNVKQRFCSVEEVQAILRECRQYKNKSAGGFIAMLFLTGCRLNELRVRLYSDVNWEQRTLTIPQTKNGTPHIIYLTDLMIETLRSVLRKQGILTSFQAVEARR</sequence>
<dbReference type="InterPro" id="IPR025166">
    <property type="entry name" value="Integrase_DNA_bind_dom"/>
</dbReference>
<dbReference type="InterPro" id="IPR013762">
    <property type="entry name" value="Integrase-like_cat_sf"/>
</dbReference>
<dbReference type="InterPro" id="IPR050808">
    <property type="entry name" value="Phage_Integrase"/>
</dbReference>
<accession>A0A1T4UPI7</accession>
<dbReference type="Pfam" id="PF00589">
    <property type="entry name" value="Phage_integrase"/>
    <property type="match status" value="1"/>
</dbReference>
<keyword evidence="4" id="KW-0233">DNA recombination</keyword>
<keyword evidence="3" id="KW-0238">DNA-binding</keyword>
<proteinExistence type="inferred from homology"/>
<evidence type="ECO:0000256" key="4">
    <source>
        <dbReference type="ARBA" id="ARBA00023172"/>
    </source>
</evidence>
<dbReference type="OrthoDB" id="9057547at2"/>
<dbReference type="Proteomes" id="UP000190162">
    <property type="component" value="Unassembled WGS sequence"/>
</dbReference>
<evidence type="ECO:0000256" key="1">
    <source>
        <dbReference type="ARBA" id="ARBA00008857"/>
    </source>
</evidence>
<evidence type="ECO:0000313" key="7">
    <source>
        <dbReference type="Proteomes" id="UP000190162"/>
    </source>
</evidence>
<gene>
    <name evidence="6" type="ORF">SAMN02745132_02178</name>
</gene>
<dbReference type="PANTHER" id="PTHR30629">
    <property type="entry name" value="PROPHAGE INTEGRASE"/>
    <property type="match status" value="1"/>
</dbReference>
<dbReference type="InterPro" id="IPR002104">
    <property type="entry name" value="Integrase_catalytic"/>
</dbReference>
<dbReference type="GO" id="GO:0006310">
    <property type="term" value="P:DNA recombination"/>
    <property type="evidence" value="ECO:0007669"/>
    <property type="project" value="UniProtKB-KW"/>
</dbReference>
<dbReference type="InterPro" id="IPR038488">
    <property type="entry name" value="Integrase_DNA-bd_sf"/>
</dbReference>
<dbReference type="Gene3D" id="1.10.443.10">
    <property type="entry name" value="Intergrase catalytic core"/>
    <property type="match status" value="1"/>
</dbReference>
<dbReference type="GO" id="GO:0015074">
    <property type="term" value="P:DNA integration"/>
    <property type="evidence" value="ECO:0007669"/>
    <property type="project" value="UniProtKB-KW"/>
</dbReference>
<dbReference type="Gene3D" id="1.10.150.130">
    <property type="match status" value="1"/>
</dbReference>